<evidence type="ECO:0000313" key="3">
    <source>
        <dbReference type="EMBL" id="QOR46872.1"/>
    </source>
</evidence>
<dbReference type="Gene3D" id="2.60.40.10">
    <property type="entry name" value="Immunoglobulins"/>
    <property type="match status" value="2"/>
</dbReference>
<accession>A0A7M1QXP2</accession>
<dbReference type="InterPro" id="IPR032179">
    <property type="entry name" value="Cry22Aa_Ig-like"/>
</dbReference>
<evidence type="ECO:0000313" key="4">
    <source>
        <dbReference type="Proteomes" id="UP000594961"/>
    </source>
</evidence>
<proteinExistence type="predicted"/>
<sequence length="403" mass="43033">MTKSRKIWIAATSAVVIVAVVVFGALVNPLGVYVALHGENEVTVSFGDTFTDPGASARLGAKAFPTHVANLEVATAGKVNTSEVGDYQVSYDAHWWFLSDHAVRTVHVVDVKAPELVLEGEQKMSIDAGSEFKDPGVRATDDVDGDVTTKVAVSGKVDTAVPGDYTLTYEVADAAGHKTSATRVVTVRPAAHKTPANPGHKVVYLTFDDGPSVYTASLLDVLKARGVKATFFVTGHGDSSLIARAAAEGHAVGVHTMTHNYNQIYASKKAYLDDLAQISNLVTAQTGKATHLLRFPGGSSNTVSRITPGIMTELSKDLPARGYYYFDWNVSSGDAGAPTTSDAVFKNIVSGIQAHDVSVVLQHDTKEFSVQAVDRVLQWGQEHGYTFLPLDETSPGMHHRIVN</sequence>
<dbReference type="SUPFAM" id="SSF88713">
    <property type="entry name" value="Glycoside hydrolase/deacetylase"/>
    <property type="match status" value="1"/>
</dbReference>
<dbReference type="RefSeq" id="WP_197551978.1">
    <property type="nucleotide sequence ID" value="NZ_CP063212.1"/>
</dbReference>
<dbReference type="PANTHER" id="PTHR10587:SF125">
    <property type="entry name" value="POLYSACCHARIDE DEACETYLASE YHEN-RELATED"/>
    <property type="match status" value="1"/>
</dbReference>
<dbReference type="Pfam" id="PF01522">
    <property type="entry name" value="Polysacc_deac_1"/>
    <property type="match status" value="1"/>
</dbReference>
<dbReference type="Pfam" id="PF16403">
    <property type="entry name" value="Bact_surface_Ig-like"/>
    <property type="match status" value="2"/>
</dbReference>
<dbReference type="GO" id="GO:0005975">
    <property type="term" value="P:carbohydrate metabolic process"/>
    <property type="evidence" value="ECO:0007669"/>
    <property type="project" value="InterPro"/>
</dbReference>
<feature type="domain" description="NodB homology" evidence="2">
    <location>
        <begin position="201"/>
        <end position="388"/>
    </location>
</feature>
<dbReference type="Gene3D" id="3.20.20.370">
    <property type="entry name" value="Glycoside hydrolase/deacetylase"/>
    <property type="match status" value="1"/>
</dbReference>
<dbReference type="CDD" id="cd10944">
    <property type="entry name" value="CE4_SmPgdA_like"/>
    <property type="match status" value="1"/>
</dbReference>
<dbReference type="PROSITE" id="PS51677">
    <property type="entry name" value="NODB"/>
    <property type="match status" value="1"/>
</dbReference>
<name>A0A7M1QXP2_9ACTO</name>
<keyword evidence="1" id="KW-1133">Transmembrane helix</keyword>
<dbReference type="AlphaFoldDB" id="A0A7M1QXP2"/>
<dbReference type="InterPro" id="IPR013783">
    <property type="entry name" value="Ig-like_fold"/>
</dbReference>
<evidence type="ECO:0000256" key="1">
    <source>
        <dbReference type="SAM" id="Phobius"/>
    </source>
</evidence>
<reference evidence="3 4" key="1">
    <citation type="submission" date="2020-10" db="EMBL/GenBank/DDBJ databases">
        <title>Trueperella pecoris sp. nov. isolated from bovine and porcine specimens.</title>
        <authorList>
            <person name="Schoenecker L."/>
            <person name="Schnydrig P."/>
            <person name="Brodard I."/>
            <person name="Thomann A."/>
            <person name="Hemphill A."/>
            <person name="Rodriguez-Campos S."/>
            <person name="Perreten V."/>
            <person name="Jores J."/>
            <person name="Kittl S."/>
        </authorList>
    </citation>
    <scope>NUCLEOTIDE SEQUENCE [LARGE SCALE GENOMIC DNA]</scope>
    <source>
        <strain evidence="3 4">19OD0592</strain>
    </source>
</reference>
<evidence type="ECO:0000259" key="2">
    <source>
        <dbReference type="PROSITE" id="PS51677"/>
    </source>
</evidence>
<organism evidence="3 4">
    <name type="scientific">Trueperella pecoris</name>
    <dbReference type="NCBI Taxonomy" id="2733571"/>
    <lineage>
        <taxon>Bacteria</taxon>
        <taxon>Bacillati</taxon>
        <taxon>Actinomycetota</taxon>
        <taxon>Actinomycetes</taxon>
        <taxon>Actinomycetales</taxon>
        <taxon>Actinomycetaceae</taxon>
        <taxon>Trueperella</taxon>
    </lineage>
</organism>
<dbReference type="InterPro" id="IPR002509">
    <property type="entry name" value="NODB_dom"/>
</dbReference>
<keyword evidence="1" id="KW-0812">Transmembrane</keyword>
<dbReference type="PANTHER" id="PTHR10587">
    <property type="entry name" value="GLYCOSYL TRANSFERASE-RELATED"/>
    <property type="match status" value="1"/>
</dbReference>
<gene>
    <name evidence="3" type="ORF">INS90_06110</name>
</gene>
<dbReference type="GO" id="GO:0016810">
    <property type="term" value="F:hydrolase activity, acting on carbon-nitrogen (but not peptide) bonds"/>
    <property type="evidence" value="ECO:0007669"/>
    <property type="project" value="InterPro"/>
</dbReference>
<dbReference type="InterPro" id="IPR050248">
    <property type="entry name" value="Polysacc_deacetylase_ArnD"/>
</dbReference>
<protein>
    <submittedName>
        <fullName evidence="3">Polysaccharide deacetylase family protein</fullName>
    </submittedName>
</protein>
<keyword evidence="1" id="KW-0472">Membrane</keyword>
<dbReference type="InterPro" id="IPR011330">
    <property type="entry name" value="Glyco_hydro/deAcase_b/a-brl"/>
</dbReference>
<feature type="transmembrane region" description="Helical" evidence="1">
    <location>
        <begin position="7"/>
        <end position="27"/>
    </location>
</feature>
<dbReference type="EMBL" id="CP063212">
    <property type="protein sequence ID" value="QOR46872.1"/>
    <property type="molecule type" value="Genomic_DNA"/>
</dbReference>
<dbReference type="Proteomes" id="UP000594961">
    <property type="component" value="Chromosome"/>
</dbReference>